<dbReference type="GO" id="GO:0008270">
    <property type="term" value="F:zinc ion binding"/>
    <property type="evidence" value="ECO:0007669"/>
    <property type="project" value="UniProtKB-UniRule"/>
</dbReference>
<evidence type="ECO:0000259" key="3">
    <source>
        <dbReference type="Pfam" id="PF03101"/>
    </source>
</evidence>
<evidence type="ECO:0000313" key="6">
    <source>
        <dbReference type="Proteomes" id="UP000826271"/>
    </source>
</evidence>
<feature type="domain" description="FAR1" evidence="3">
    <location>
        <begin position="78"/>
        <end position="164"/>
    </location>
</feature>
<accession>A0AAV6XRS0</accession>
<dbReference type="EMBL" id="WHWC01000005">
    <property type="protein sequence ID" value="KAG8381910.1"/>
    <property type="molecule type" value="Genomic_DNA"/>
</dbReference>
<dbReference type="GO" id="GO:0005634">
    <property type="term" value="C:nucleus"/>
    <property type="evidence" value="ECO:0007669"/>
    <property type="project" value="UniProtKB-SubCell"/>
</dbReference>
<dbReference type="Proteomes" id="UP000826271">
    <property type="component" value="Unassembled WGS sequence"/>
</dbReference>
<keyword evidence="1" id="KW-0863">Zinc-finger</keyword>
<proteinExistence type="inferred from homology"/>
<dbReference type="Pfam" id="PF10551">
    <property type="entry name" value="MULE"/>
    <property type="match status" value="1"/>
</dbReference>
<feature type="region of interest" description="Disordered" evidence="2">
    <location>
        <begin position="1"/>
        <end position="21"/>
    </location>
</feature>
<dbReference type="InterPro" id="IPR031052">
    <property type="entry name" value="FHY3/FAR1"/>
</dbReference>
<feature type="region of interest" description="Disordered" evidence="2">
    <location>
        <begin position="546"/>
        <end position="618"/>
    </location>
</feature>
<comment type="similarity">
    <text evidence="1">Belongs to the FHY3/FAR1 family.</text>
</comment>
<dbReference type="InterPro" id="IPR004330">
    <property type="entry name" value="FAR1_DNA_bnd_dom"/>
</dbReference>
<dbReference type="Pfam" id="PF03101">
    <property type="entry name" value="FAR1"/>
    <property type="match status" value="1"/>
</dbReference>
<dbReference type="AlphaFoldDB" id="A0AAV6XRS0"/>
<evidence type="ECO:0000256" key="1">
    <source>
        <dbReference type="RuleBase" id="RU367018"/>
    </source>
</evidence>
<dbReference type="PANTHER" id="PTHR31669">
    <property type="entry name" value="PROTEIN FAR1-RELATED SEQUENCE 10-RELATED"/>
    <property type="match status" value="1"/>
</dbReference>
<comment type="subcellular location">
    <subcellularLocation>
        <location evidence="1">Nucleus</location>
    </subcellularLocation>
</comment>
<reference evidence="5" key="1">
    <citation type="submission" date="2019-10" db="EMBL/GenBank/DDBJ databases">
        <authorList>
            <person name="Zhang R."/>
            <person name="Pan Y."/>
            <person name="Wang J."/>
            <person name="Ma R."/>
            <person name="Yu S."/>
        </authorList>
    </citation>
    <scope>NUCLEOTIDE SEQUENCE</scope>
    <source>
        <strain evidence="5">LA-IB0</strain>
        <tissue evidence="5">Leaf</tissue>
    </source>
</reference>
<protein>
    <recommendedName>
        <fullName evidence="1">Protein FAR1-RELATED SEQUENCE</fullName>
    </recommendedName>
</protein>
<sequence length="702" mass="81395">MIQEDNTSNFDSNTLDGQLRTPNSKIISLNENLPSLDARGNHGMSNSDNEDMDEKYVRTDVEAPELGLLFESYEAVYEFYQRYAIKEGFGITKLRSEPGDFGLMKSFSLTCCKSGKPRHTAPNDFQKKPTTKTNCMARIKARLSDDGIYFLSVVVLDHNHELNPSISRMFRSNRKLDTPTKKRLELNDRAGIRLSKTFNSFLFENGGHENMTFGEKDCRNYMDKLRRQLFGKGDTQALLSYFMRMQQKNSSFFYAIDVDEENRVKNVFWADVRCRSAYESFYDVVNFDSTYLTNKYDMPFAPFVGVNHHNQSILLGCGLLSDEKDWNKMIESFGLQSNEWLKGLFRDRNHWVPVYVKDKFWAGMSSSQRSESMNSFFDDYVHSKTTLKQFVDQYDAAMQKKVKKEIDEDFRSTNARLPLITDLIMEAQAGDVYTNEIFKEFQHELKAHAICVLIDQKTDTLPPQYILSRWRKDIKHPHTDVKIFYDEFESSEEIVRYEKLHARFMILARLGAKSLDHFNNALKCADDMEKKLQSIDYISTQNEKMNDVGSQSKLLNPLRVSRKGRPPTKRKQSEVEKRVTTKRKKVYKQKSQEQEPNSIIHRRKRGKTSIEEEDDRNQENSVLGFALNGGKDDKHQETISPFCLTMSAWQHGSASLGTKQGDNQSYDSSQSMINSVYEQEPKNTISNETGFVQLLQQYGRFT</sequence>
<feature type="domain" description="MULE transposase" evidence="4">
    <location>
        <begin position="284"/>
        <end position="325"/>
    </location>
</feature>
<evidence type="ECO:0000256" key="2">
    <source>
        <dbReference type="SAM" id="MobiDB-lite"/>
    </source>
</evidence>
<comment type="caution">
    <text evidence="5">The sequence shown here is derived from an EMBL/GenBank/DDBJ whole genome shotgun (WGS) entry which is preliminary data.</text>
</comment>
<dbReference type="GO" id="GO:0006355">
    <property type="term" value="P:regulation of DNA-templated transcription"/>
    <property type="evidence" value="ECO:0007669"/>
    <property type="project" value="UniProtKB-UniRule"/>
</dbReference>
<evidence type="ECO:0000313" key="5">
    <source>
        <dbReference type="EMBL" id="KAG8381910.1"/>
    </source>
</evidence>
<gene>
    <name evidence="5" type="ORF">BUALT_Bualt05G0021900</name>
</gene>
<name>A0AAV6XRS0_9LAMI</name>
<keyword evidence="1" id="KW-0539">Nucleus</keyword>
<keyword evidence="6" id="KW-1185">Reference proteome</keyword>
<keyword evidence="1" id="KW-0862">Zinc</keyword>
<keyword evidence="1" id="KW-0479">Metal-binding</keyword>
<organism evidence="5 6">
    <name type="scientific">Buddleja alternifolia</name>
    <dbReference type="NCBI Taxonomy" id="168488"/>
    <lineage>
        <taxon>Eukaryota</taxon>
        <taxon>Viridiplantae</taxon>
        <taxon>Streptophyta</taxon>
        <taxon>Embryophyta</taxon>
        <taxon>Tracheophyta</taxon>
        <taxon>Spermatophyta</taxon>
        <taxon>Magnoliopsida</taxon>
        <taxon>eudicotyledons</taxon>
        <taxon>Gunneridae</taxon>
        <taxon>Pentapetalae</taxon>
        <taxon>asterids</taxon>
        <taxon>lamiids</taxon>
        <taxon>Lamiales</taxon>
        <taxon>Scrophulariaceae</taxon>
        <taxon>Buddlejeae</taxon>
        <taxon>Buddleja</taxon>
    </lineage>
</organism>
<dbReference type="PANTHER" id="PTHR31669:SF251">
    <property type="entry name" value="PROTEIN FAR1-RELATED SEQUENCE"/>
    <property type="match status" value="1"/>
</dbReference>
<comment type="function">
    <text evidence="1">Putative transcription activator involved in regulating light control of development.</text>
</comment>
<feature type="compositionally biased region" description="Basic residues" evidence="2">
    <location>
        <begin position="560"/>
        <end position="570"/>
    </location>
</feature>
<evidence type="ECO:0000259" key="4">
    <source>
        <dbReference type="Pfam" id="PF10551"/>
    </source>
</evidence>
<dbReference type="InterPro" id="IPR018289">
    <property type="entry name" value="MULE_transposase_dom"/>
</dbReference>